<dbReference type="GO" id="GO:0004818">
    <property type="term" value="F:glutamate-tRNA ligase activity"/>
    <property type="evidence" value="ECO:0007669"/>
    <property type="project" value="UniProtKB-EC"/>
</dbReference>
<comment type="caution">
    <text evidence="11">The sequence shown here is derived from an EMBL/GenBank/DDBJ whole genome shotgun (WGS) entry which is preliminary data.</text>
</comment>
<keyword evidence="6 8" id="KW-0648">Protein biosynthesis</keyword>
<keyword evidence="12" id="KW-1185">Reference proteome</keyword>
<dbReference type="PRINTS" id="PR00987">
    <property type="entry name" value="TRNASYNTHGLU"/>
</dbReference>
<sequence>MYRFAPSPTGDMHIGNLRAAIFNYICAIKNGKDFILRIEDTDTERNIKGKEKEIIEILAKFDIHPKHIYIQSENLKFHRQLASKLMIDKKAFACFCTEAELEAKKQKAKDESRAYRYDGTCERLSDEEVLNNEKPFVIRMKKPTKTMSFTDAIKGELSFEPDAVDSFVIMRADKTPTYNFACAVDDMLSGVSYVIRGEDHVSNTPKQELIREALGYTDKIGYAHLPIILNENGKKMSKRDDASSVKWMLEHGFMPEAIANYLILLGNKTPCEIFTIKEATKWFDIAKISRSPAKFDIAKLEHVNREHIKLASNERLSELTGLSENRACLVKFYTQESSLLPEIADKINKLYSPKSTPDEFADEFEILKNCVKNIKDCQTYDEFKKELMSASGLKGKNFFMPLRYLLTGEFHGPELSELYVLIKNDIKEIAR</sequence>
<evidence type="ECO:0000313" key="12">
    <source>
        <dbReference type="Proteomes" id="UP000789803"/>
    </source>
</evidence>
<feature type="short sequence motif" description="'HIGH' region" evidence="8">
    <location>
        <begin position="6"/>
        <end position="16"/>
    </location>
</feature>
<evidence type="ECO:0000256" key="8">
    <source>
        <dbReference type="HAMAP-Rule" id="MF_00022"/>
    </source>
</evidence>
<dbReference type="PANTHER" id="PTHR43311:SF2">
    <property type="entry name" value="GLUTAMATE--TRNA LIGASE, MITOCHONDRIAL-RELATED"/>
    <property type="match status" value="1"/>
</dbReference>
<evidence type="ECO:0000256" key="6">
    <source>
        <dbReference type="ARBA" id="ARBA00022917"/>
    </source>
</evidence>
<dbReference type="InterPro" id="IPR001412">
    <property type="entry name" value="aa-tRNA-synth_I_CS"/>
</dbReference>
<dbReference type="Gene3D" id="3.40.50.620">
    <property type="entry name" value="HUPs"/>
    <property type="match status" value="1"/>
</dbReference>
<feature type="binding site" evidence="8">
    <location>
        <position position="238"/>
    </location>
    <ligand>
        <name>ATP</name>
        <dbReference type="ChEBI" id="CHEBI:30616"/>
    </ligand>
</feature>
<keyword evidence="7 8" id="KW-0030">Aminoacyl-tRNA synthetase</keyword>
<dbReference type="InterPro" id="IPR020058">
    <property type="entry name" value="Glu/Gln-tRNA-synth_Ib_cat-dom"/>
</dbReference>
<dbReference type="InterPro" id="IPR049940">
    <property type="entry name" value="GluQ/Sye"/>
</dbReference>
<dbReference type="PANTHER" id="PTHR43311">
    <property type="entry name" value="GLUTAMATE--TRNA LIGASE"/>
    <property type="match status" value="1"/>
</dbReference>
<evidence type="ECO:0000256" key="3">
    <source>
        <dbReference type="ARBA" id="ARBA00022598"/>
    </source>
</evidence>
<dbReference type="SUPFAM" id="SSF52374">
    <property type="entry name" value="Nucleotidylyl transferase"/>
    <property type="match status" value="1"/>
</dbReference>
<organism evidence="11 12">
    <name type="scientific">Campylobacter majalis</name>
    <dbReference type="NCBI Taxonomy" id="2790656"/>
    <lineage>
        <taxon>Bacteria</taxon>
        <taxon>Pseudomonadati</taxon>
        <taxon>Campylobacterota</taxon>
        <taxon>Epsilonproteobacteria</taxon>
        <taxon>Campylobacterales</taxon>
        <taxon>Campylobacteraceae</taxon>
        <taxon>Campylobacter</taxon>
    </lineage>
</organism>
<dbReference type="HAMAP" id="MF_00022">
    <property type="entry name" value="Glu_tRNA_synth_type1"/>
    <property type="match status" value="1"/>
</dbReference>
<dbReference type="InterPro" id="IPR008925">
    <property type="entry name" value="aa_tRNA-synth_I_cd-bd_sf"/>
</dbReference>
<dbReference type="InterPro" id="IPR020751">
    <property type="entry name" value="aa-tRNA-synth_I_codon-bd_sub2"/>
</dbReference>
<keyword evidence="4 8" id="KW-0547">Nucleotide-binding</keyword>
<evidence type="ECO:0000256" key="2">
    <source>
        <dbReference type="ARBA" id="ARBA00022490"/>
    </source>
</evidence>
<evidence type="ECO:0000256" key="5">
    <source>
        <dbReference type="ARBA" id="ARBA00022840"/>
    </source>
</evidence>
<dbReference type="EC" id="6.1.1.17" evidence="8"/>
<dbReference type="Pfam" id="PF19269">
    <property type="entry name" value="Anticodon_2"/>
    <property type="match status" value="1"/>
</dbReference>
<accession>A0ABN7K4H3</accession>
<evidence type="ECO:0000313" key="11">
    <source>
        <dbReference type="EMBL" id="CAD7286995.1"/>
    </source>
</evidence>
<evidence type="ECO:0000256" key="4">
    <source>
        <dbReference type="ARBA" id="ARBA00022741"/>
    </source>
</evidence>
<dbReference type="EMBL" id="CAJHOF010000001">
    <property type="protein sequence ID" value="CAD7286995.1"/>
    <property type="molecule type" value="Genomic_DNA"/>
</dbReference>
<proteinExistence type="inferred from homology"/>
<dbReference type="NCBIfam" id="TIGR00464">
    <property type="entry name" value="gltX_bact"/>
    <property type="match status" value="1"/>
</dbReference>
<evidence type="ECO:0000256" key="1">
    <source>
        <dbReference type="ARBA" id="ARBA00007894"/>
    </source>
</evidence>
<dbReference type="Proteomes" id="UP000789803">
    <property type="component" value="Unassembled WGS sequence"/>
</dbReference>
<feature type="short sequence motif" description="'KMSKS' region" evidence="8">
    <location>
        <begin position="235"/>
        <end position="239"/>
    </location>
</feature>
<dbReference type="RefSeq" id="WP_229932015.1">
    <property type="nucleotide sequence ID" value="NZ_CAJHOF010000001.1"/>
</dbReference>
<comment type="function">
    <text evidence="8">Catalyzes the attachment of glutamate to tRNA(Glu) in a two-step reaction: glutamate is first activated by ATP to form Glu-AMP and then transferred to the acceptor end of tRNA(Glu).</text>
</comment>
<reference evidence="11 12" key="1">
    <citation type="submission" date="2020-11" db="EMBL/GenBank/DDBJ databases">
        <authorList>
            <person name="Peeters C."/>
        </authorList>
    </citation>
    <scope>NUCLEOTIDE SEQUENCE [LARGE SCALE GENOMIC DNA]</scope>
    <source>
        <strain evidence="11 12">LMG 7974</strain>
    </source>
</reference>
<dbReference type="PROSITE" id="PS00178">
    <property type="entry name" value="AA_TRNA_LIGASE_I"/>
    <property type="match status" value="1"/>
</dbReference>
<comment type="caution">
    <text evidence="8">Lacks conserved residue(s) required for the propagation of feature annotation.</text>
</comment>
<dbReference type="InterPro" id="IPR045462">
    <property type="entry name" value="aa-tRNA-synth_I_cd-bd"/>
</dbReference>
<name>A0ABN7K4H3_9BACT</name>
<keyword evidence="2 8" id="KW-0963">Cytoplasm</keyword>
<dbReference type="InterPro" id="IPR004527">
    <property type="entry name" value="Glu-tRNA-ligase_bac/mito"/>
</dbReference>
<evidence type="ECO:0000259" key="9">
    <source>
        <dbReference type="Pfam" id="PF00749"/>
    </source>
</evidence>
<comment type="subunit">
    <text evidence="8">Monomer.</text>
</comment>
<gene>
    <name evidence="8 11" type="primary">gltX</name>
    <name evidence="11" type="ORF">LMG7974_00189</name>
</gene>
<dbReference type="SUPFAM" id="SSF48163">
    <property type="entry name" value="An anticodon-binding domain of class I aminoacyl-tRNA synthetases"/>
    <property type="match status" value="1"/>
</dbReference>
<comment type="catalytic activity">
    <reaction evidence="8">
        <text>tRNA(Glu) + L-glutamate + ATP = L-glutamyl-tRNA(Glu) + AMP + diphosphate</text>
        <dbReference type="Rhea" id="RHEA:23540"/>
        <dbReference type="Rhea" id="RHEA-COMP:9663"/>
        <dbReference type="Rhea" id="RHEA-COMP:9680"/>
        <dbReference type="ChEBI" id="CHEBI:29985"/>
        <dbReference type="ChEBI" id="CHEBI:30616"/>
        <dbReference type="ChEBI" id="CHEBI:33019"/>
        <dbReference type="ChEBI" id="CHEBI:78442"/>
        <dbReference type="ChEBI" id="CHEBI:78520"/>
        <dbReference type="ChEBI" id="CHEBI:456215"/>
        <dbReference type="EC" id="6.1.1.17"/>
    </reaction>
</comment>
<evidence type="ECO:0000259" key="10">
    <source>
        <dbReference type="Pfam" id="PF19269"/>
    </source>
</evidence>
<dbReference type="Pfam" id="PF00749">
    <property type="entry name" value="tRNA-synt_1c"/>
    <property type="match status" value="1"/>
</dbReference>
<feature type="domain" description="Glutamyl/glutaminyl-tRNA synthetase class Ib catalytic" evidence="9">
    <location>
        <begin position="3"/>
        <end position="301"/>
    </location>
</feature>
<dbReference type="Gene3D" id="1.10.10.350">
    <property type="match status" value="1"/>
</dbReference>
<feature type="domain" description="Aminoacyl-tRNA synthetase class I anticodon-binding" evidence="10">
    <location>
        <begin position="319"/>
        <end position="422"/>
    </location>
</feature>
<comment type="similarity">
    <text evidence="1 8">Belongs to the class-I aminoacyl-tRNA synthetase family. Glutamate--tRNA ligase type 1 subfamily.</text>
</comment>
<keyword evidence="5 8" id="KW-0067">ATP-binding</keyword>
<dbReference type="InterPro" id="IPR000924">
    <property type="entry name" value="Glu/Gln-tRNA-synth"/>
</dbReference>
<dbReference type="InterPro" id="IPR014729">
    <property type="entry name" value="Rossmann-like_a/b/a_fold"/>
</dbReference>
<keyword evidence="3 8" id="KW-0436">Ligase</keyword>
<comment type="subcellular location">
    <subcellularLocation>
        <location evidence="8">Cytoplasm</location>
    </subcellularLocation>
</comment>
<protein>
    <recommendedName>
        <fullName evidence="8">Glutamate--tRNA ligase</fullName>
        <ecNumber evidence="8">6.1.1.17</ecNumber>
    </recommendedName>
    <alternativeName>
        <fullName evidence="8">Glutamyl-tRNA synthetase</fullName>
        <shortName evidence="8">GluRS</shortName>
    </alternativeName>
</protein>
<evidence type="ECO:0000256" key="7">
    <source>
        <dbReference type="ARBA" id="ARBA00023146"/>
    </source>
</evidence>